<organism evidence="4 5">
    <name type="scientific">Terribacillus saccharophilus</name>
    <dbReference type="NCBI Taxonomy" id="361277"/>
    <lineage>
        <taxon>Bacteria</taxon>
        <taxon>Bacillati</taxon>
        <taxon>Bacillota</taxon>
        <taxon>Bacilli</taxon>
        <taxon>Bacillales</taxon>
        <taxon>Bacillaceae</taxon>
        <taxon>Terribacillus</taxon>
    </lineage>
</organism>
<dbReference type="InterPro" id="IPR005754">
    <property type="entry name" value="Sortase"/>
</dbReference>
<dbReference type="SUPFAM" id="SSF63817">
    <property type="entry name" value="Sortase"/>
    <property type="match status" value="1"/>
</dbReference>
<reference evidence="4 5" key="1">
    <citation type="submission" date="2016-10" db="EMBL/GenBank/DDBJ databases">
        <authorList>
            <person name="Varghese N."/>
            <person name="Submissions S."/>
        </authorList>
    </citation>
    <scope>NUCLEOTIDE SEQUENCE [LARGE SCALE GENOMIC DNA]</scope>
    <source>
        <strain evidence="4 5">DSM 21619</strain>
    </source>
</reference>
<evidence type="ECO:0000256" key="2">
    <source>
        <dbReference type="PIRSR" id="PIRSR605754-1"/>
    </source>
</evidence>
<accession>A0AAX2EE22</accession>
<dbReference type="InterPro" id="IPR042001">
    <property type="entry name" value="Sortase_F"/>
</dbReference>
<dbReference type="Gene3D" id="2.40.260.10">
    <property type="entry name" value="Sortase"/>
    <property type="match status" value="1"/>
</dbReference>
<dbReference type="Gene3D" id="2.60.40.10">
    <property type="entry name" value="Immunoglobulins"/>
    <property type="match status" value="1"/>
</dbReference>
<protein>
    <submittedName>
        <fullName evidence="4">LPXTG-site transpeptidase (Sortase) family protein</fullName>
    </submittedName>
</protein>
<dbReference type="AlphaFoldDB" id="A0AAX2EE22"/>
<evidence type="ECO:0000313" key="5">
    <source>
        <dbReference type="Proteomes" id="UP000199735"/>
    </source>
</evidence>
<dbReference type="InterPro" id="IPR023365">
    <property type="entry name" value="Sortase_dom-sf"/>
</dbReference>
<proteinExistence type="predicted"/>
<gene>
    <name evidence="4" type="ORF">SAMN04489762_1368</name>
</gene>
<name>A0AAX2EE22_9BACI</name>
<comment type="caution">
    <text evidence="4">The sequence shown here is derived from an EMBL/GenBank/DDBJ whole genome shotgun (WGS) entry which is preliminary data.</text>
</comment>
<feature type="active site" description="Proton donor/acceptor" evidence="2">
    <location>
        <position position="136"/>
    </location>
</feature>
<evidence type="ECO:0000256" key="3">
    <source>
        <dbReference type="SAM" id="MobiDB-lite"/>
    </source>
</evidence>
<dbReference type="EMBL" id="FOCD01000001">
    <property type="protein sequence ID" value="SEM90706.1"/>
    <property type="molecule type" value="Genomic_DNA"/>
</dbReference>
<dbReference type="InterPro" id="IPR013783">
    <property type="entry name" value="Ig-like_fold"/>
</dbReference>
<sequence length="308" mass="34695">MRLTILYLITGVLVIGFFLLEMNPFQRQAAPPPTTETKTEQMSTENEFSDQKVAEFPLLEKQSQKLDQIREERKKQMEGIVPDRIEIPAIDVDATVQPKGELENGEMEVPADDHITGWYEPGYEPGSAGSSVIAGHVDSKKGPAVFFYLTDLEEGDEVYITDKDGKKLTFVVKEMHAYPAENAPIRQIFGASDKAVLNLITCTGTFDHERQTHPDRLVVTTELKQDKPKLPQAPTEVKKSTNALSWHAVRDEDIVGYRIYKLNGEKRELVTSVAAFERKNISIDNQDATYAVTAVDMDEQESEMNEMK</sequence>
<dbReference type="RefSeq" id="WP_093880140.1">
    <property type="nucleotide sequence ID" value="NZ_FOCD01000001.1"/>
</dbReference>
<dbReference type="Proteomes" id="UP000199735">
    <property type="component" value="Unassembled WGS sequence"/>
</dbReference>
<evidence type="ECO:0000313" key="4">
    <source>
        <dbReference type="EMBL" id="SEM90706.1"/>
    </source>
</evidence>
<evidence type="ECO:0000256" key="1">
    <source>
        <dbReference type="ARBA" id="ARBA00022801"/>
    </source>
</evidence>
<feature type="active site" description="Acyl-thioester intermediate" evidence="2">
    <location>
        <position position="202"/>
    </location>
</feature>
<dbReference type="Pfam" id="PF04203">
    <property type="entry name" value="Sortase"/>
    <property type="match status" value="1"/>
</dbReference>
<feature type="region of interest" description="Disordered" evidence="3">
    <location>
        <begin position="28"/>
        <end position="51"/>
    </location>
</feature>
<keyword evidence="1" id="KW-0378">Hydrolase</keyword>
<dbReference type="CDD" id="cd05829">
    <property type="entry name" value="Sortase_F"/>
    <property type="match status" value="1"/>
</dbReference>
<dbReference type="GO" id="GO:0016787">
    <property type="term" value="F:hydrolase activity"/>
    <property type="evidence" value="ECO:0007669"/>
    <property type="project" value="UniProtKB-KW"/>
</dbReference>